<evidence type="ECO:0000256" key="1">
    <source>
        <dbReference type="SAM" id="MobiDB-lite"/>
    </source>
</evidence>
<dbReference type="InterPro" id="IPR011990">
    <property type="entry name" value="TPR-like_helical_dom_sf"/>
</dbReference>
<dbReference type="Proteomes" id="UP001146793">
    <property type="component" value="Unassembled WGS sequence"/>
</dbReference>
<evidence type="ECO:0000313" key="3">
    <source>
        <dbReference type="EMBL" id="KAJ3438874.1"/>
    </source>
</evidence>
<dbReference type="PANTHER" id="PTHR21581:SF6">
    <property type="entry name" value="TRAFFICKING PROTEIN PARTICLE COMPLEX SUBUNIT 12"/>
    <property type="match status" value="1"/>
</dbReference>
<dbReference type="Pfam" id="PF00168">
    <property type="entry name" value="C2"/>
    <property type="match status" value="1"/>
</dbReference>
<dbReference type="Gene3D" id="1.25.40.10">
    <property type="entry name" value="Tetratricopeptide repeat domain"/>
    <property type="match status" value="1"/>
</dbReference>
<sequence>MNKLYVRVVEAKGLRSADFNGKSDPFCVLSISDKEVSDKVKKQGKLFTPKTKVIKKTLNPVWHESKMLYVGPGNEEKDFLRVVIWDWDRASKNDLLGMVKIPLSNLTSGKAVDAWYNVEPMKKEKAKGELRLITHYCPVGITEHEESLQLQTLNRQLMTKRNHKRTTSETIQQKEEITQQFALQTFFKNKSPPPPRKFLTVSSVSEDKQGLINLAKDGSWKSAVELSKKLSLKHLKDPEMFLKYKLVELQALGKLRRMNQITEELKKIGLLDSAKYQFESYPKTYPNRKGSMVPFSLRVFLAELQHLNGNTEDAIDQLYTLHSKCIREIAKCQKIKKRFQNKTKENQTINNEKNLESLNSKNDQTNKSVGQNENKDQAKSISNNEGGKEAIENVEEERQEKNETNELDVEDEDEERPPRVTAFFYHLQHSIMDNDIECAFQDLELEVFNFSTIEEIDQKIVILHKRQQWILFTLTNYHIVQQNFELATRHLWEIYKKYTDDPVLISIIGRVHLKIGDVEAAKVMFKKVETLTSRTSLYSVMNRGFYEIAMGEYQEGYNNFHEICEKDPNDPIALNNLAIMNVYNCNVEKTIQLLEDFIKKNPKKNISEPIIYNLCTLYNLAEQNPQEKKILLKYIVKTYASECFDYSQFN</sequence>
<dbReference type="EMBL" id="JANTQA010000032">
    <property type="protein sequence ID" value="KAJ3438874.1"/>
    <property type="molecule type" value="Genomic_DNA"/>
</dbReference>
<dbReference type="PROSITE" id="PS50004">
    <property type="entry name" value="C2"/>
    <property type="match status" value="1"/>
</dbReference>
<dbReference type="InterPro" id="IPR000008">
    <property type="entry name" value="C2_dom"/>
</dbReference>
<dbReference type="SMART" id="SM00239">
    <property type="entry name" value="C2"/>
    <property type="match status" value="1"/>
</dbReference>
<feature type="compositionally biased region" description="Polar residues" evidence="1">
    <location>
        <begin position="346"/>
        <end position="372"/>
    </location>
</feature>
<dbReference type="InterPro" id="IPR035892">
    <property type="entry name" value="C2_domain_sf"/>
</dbReference>
<feature type="region of interest" description="Disordered" evidence="1">
    <location>
        <begin position="343"/>
        <end position="414"/>
    </location>
</feature>
<feature type="compositionally biased region" description="Basic and acidic residues" evidence="1">
    <location>
        <begin position="386"/>
        <end position="404"/>
    </location>
</feature>
<feature type="domain" description="C2" evidence="2">
    <location>
        <begin position="1"/>
        <end position="116"/>
    </location>
</feature>
<dbReference type="SUPFAM" id="SSF48452">
    <property type="entry name" value="TPR-like"/>
    <property type="match status" value="1"/>
</dbReference>
<evidence type="ECO:0000313" key="4">
    <source>
        <dbReference type="Proteomes" id="UP001146793"/>
    </source>
</evidence>
<proteinExistence type="predicted"/>
<dbReference type="Gene3D" id="2.60.40.150">
    <property type="entry name" value="C2 domain"/>
    <property type="match status" value="1"/>
</dbReference>
<comment type="caution">
    <text evidence="3">The sequence shown here is derived from an EMBL/GenBank/DDBJ whole genome shotgun (WGS) entry which is preliminary data.</text>
</comment>
<evidence type="ECO:0000259" key="2">
    <source>
        <dbReference type="PROSITE" id="PS50004"/>
    </source>
</evidence>
<dbReference type="SUPFAM" id="SSF49562">
    <property type="entry name" value="C2 domain (Calcium/lipid-binding domain, CaLB)"/>
    <property type="match status" value="1"/>
</dbReference>
<accession>A0AAV7ZCL9</accession>
<dbReference type="AlphaFoldDB" id="A0AAV7ZCL9"/>
<dbReference type="PANTHER" id="PTHR21581">
    <property type="entry name" value="D-ALANYL-D-ALANINE CARBOXYPEPTIDASE"/>
    <property type="match status" value="1"/>
</dbReference>
<gene>
    <name evidence="3" type="ORF">M0812_14889</name>
</gene>
<reference evidence="3" key="1">
    <citation type="submission" date="2022-08" db="EMBL/GenBank/DDBJ databases">
        <title>Novel sulphate-reducing endosymbionts in the free-living metamonad Anaeramoeba.</title>
        <authorList>
            <person name="Jerlstrom-Hultqvist J."/>
            <person name="Cepicka I."/>
            <person name="Gallot-Lavallee L."/>
            <person name="Salas-Leiva D."/>
            <person name="Curtis B.A."/>
            <person name="Zahonova K."/>
            <person name="Pipaliya S."/>
            <person name="Dacks J."/>
            <person name="Roger A.J."/>
        </authorList>
    </citation>
    <scope>NUCLEOTIDE SEQUENCE</scope>
    <source>
        <strain evidence="3">Busselton2</strain>
    </source>
</reference>
<name>A0AAV7ZCL9_9EUKA</name>
<protein>
    <submittedName>
        <fullName evidence="3">Trafficking protein particle complex subunit</fullName>
    </submittedName>
</protein>
<feature type="compositionally biased region" description="Acidic residues" evidence="1">
    <location>
        <begin position="405"/>
        <end position="414"/>
    </location>
</feature>
<organism evidence="3 4">
    <name type="scientific">Anaeramoeba flamelloides</name>
    <dbReference type="NCBI Taxonomy" id="1746091"/>
    <lineage>
        <taxon>Eukaryota</taxon>
        <taxon>Metamonada</taxon>
        <taxon>Anaeramoebidae</taxon>
        <taxon>Anaeramoeba</taxon>
    </lineage>
</organism>